<name>A0ABU4AFW9_9HYPH</name>
<evidence type="ECO:0000313" key="2">
    <source>
        <dbReference type="EMBL" id="MDV6225153.1"/>
    </source>
</evidence>
<gene>
    <name evidence="2" type="ORF">R2G56_02540</name>
</gene>
<evidence type="ECO:0000256" key="1">
    <source>
        <dbReference type="SAM" id="SignalP"/>
    </source>
</evidence>
<keyword evidence="3" id="KW-1185">Reference proteome</keyword>
<dbReference type="EMBL" id="JAWLIP010000001">
    <property type="protein sequence ID" value="MDV6225153.1"/>
    <property type="molecule type" value="Genomic_DNA"/>
</dbReference>
<reference evidence="2 3" key="1">
    <citation type="submission" date="2023-10" db="EMBL/GenBank/DDBJ databases">
        <authorList>
            <person name="Venkata Ramana C."/>
            <person name="Sasikala C."/>
            <person name="Dhurka M."/>
        </authorList>
    </citation>
    <scope>NUCLEOTIDE SEQUENCE [LARGE SCALE GENOMIC DNA]</scope>
    <source>
        <strain evidence="2 3">KCTC 32151</strain>
    </source>
</reference>
<accession>A0ABU4AFW9</accession>
<evidence type="ECO:0000313" key="3">
    <source>
        <dbReference type="Proteomes" id="UP001185659"/>
    </source>
</evidence>
<feature type="signal peptide" evidence="1">
    <location>
        <begin position="1"/>
        <end position="19"/>
    </location>
</feature>
<organism evidence="2 3">
    <name type="scientific">Nitratireductor aquimarinus</name>
    <dbReference type="NCBI Taxonomy" id="889300"/>
    <lineage>
        <taxon>Bacteria</taxon>
        <taxon>Pseudomonadati</taxon>
        <taxon>Pseudomonadota</taxon>
        <taxon>Alphaproteobacteria</taxon>
        <taxon>Hyphomicrobiales</taxon>
        <taxon>Phyllobacteriaceae</taxon>
        <taxon>Nitratireductor</taxon>
    </lineage>
</organism>
<comment type="caution">
    <text evidence="2">The sequence shown here is derived from an EMBL/GenBank/DDBJ whole genome shotgun (WGS) entry which is preliminary data.</text>
</comment>
<keyword evidence="1" id="KW-0732">Signal</keyword>
<dbReference type="RefSeq" id="WP_317560355.1">
    <property type="nucleotide sequence ID" value="NZ_JAWLIP010000001.1"/>
</dbReference>
<sequence>MKRILACAFALLLSGAVVAQPIDDFDSLSTPELIDVAPEAHPAALYVLSSRLMAQGRGLDAAKWMYAGQLRYRFLVTALGDAGQDENILLSALTESVGRPVNEYIAADPDEWIEAMKWALDWDAAHGNALTSKTTHASDLAAIRSGLRDLIVQVDENRDLIRKRRREAGLPVR</sequence>
<dbReference type="Proteomes" id="UP001185659">
    <property type="component" value="Unassembled WGS sequence"/>
</dbReference>
<feature type="chain" id="PRO_5046511386" evidence="1">
    <location>
        <begin position="20"/>
        <end position="173"/>
    </location>
</feature>
<proteinExistence type="predicted"/>
<protein>
    <submittedName>
        <fullName evidence="2">Uncharacterized protein</fullName>
    </submittedName>
</protein>